<keyword evidence="1" id="KW-0812">Transmembrane</keyword>
<organism evidence="2 3">
    <name type="scientific">Listeria fleischmannii 1991</name>
    <dbReference type="NCBI Taxonomy" id="1430899"/>
    <lineage>
        <taxon>Bacteria</taxon>
        <taxon>Bacillati</taxon>
        <taxon>Bacillota</taxon>
        <taxon>Bacilli</taxon>
        <taxon>Bacillales</taxon>
        <taxon>Listeriaceae</taxon>
        <taxon>Listeria</taxon>
    </lineage>
</organism>
<dbReference type="RefSeq" id="WP_007475467.1">
    <property type="nucleotide sequence ID" value="NZ_KQ130615.1"/>
</dbReference>
<feature type="transmembrane region" description="Helical" evidence="1">
    <location>
        <begin position="34"/>
        <end position="55"/>
    </location>
</feature>
<keyword evidence="1" id="KW-1133">Transmembrane helix</keyword>
<evidence type="ECO:0000313" key="2">
    <source>
        <dbReference type="EMBL" id="KMT59417.1"/>
    </source>
</evidence>
<dbReference type="PATRIC" id="fig|1430899.3.peg.1559"/>
<name>A0A0J8G9K9_9LIST</name>
<evidence type="ECO:0000313" key="3">
    <source>
        <dbReference type="Proteomes" id="UP000052258"/>
    </source>
</evidence>
<sequence>MNRRFLAQGLLYIILGVVFVYFTLQQVNLNGWGFFAYVIAGMAAVDFVTGARFIIQGFKKDTPPSDDDN</sequence>
<dbReference type="Proteomes" id="UP000052258">
    <property type="component" value="Unassembled WGS sequence"/>
</dbReference>
<dbReference type="EMBL" id="AZHO01000019">
    <property type="protein sequence ID" value="KMT59417.1"/>
    <property type="molecule type" value="Genomic_DNA"/>
</dbReference>
<evidence type="ECO:0000256" key="1">
    <source>
        <dbReference type="SAM" id="Phobius"/>
    </source>
</evidence>
<feature type="transmembrane region" description="Helical" evidence="1">
    <location>
        <begin position="5"/>
        <end position="22"/>
    </location>
</feature>
<accession>A0A0J8G9K9</accession>
<comment type="caution">
    <text evidence="2">The sequence shown here is derived from an EMBL/GenBank/DDBJ whole genome shotgun (WGS) entry which is preliminary data.</text>
</comment>
<keyword evidence="1" id="KW-0472">Membrane</keyword>
<dbReference type="Pfam" id="PF14146">
    <property type="entry name" value="DUF4305"/>
    <property type="match status" value="1"/>
</dbReference>
<dbReference type="InterPro" id="IPR025426">
    <property type="entry name" value="DUF4305"/>
</dbReference>
<dbReference type="AlphaFoldDB" id="A0A0J8G9K9"/>
<gene>
    <name evidence="2" type="ORF">X560_1356</name>
</gene>
<protein>
    <recommendedName>
        <fullName evidence="4">DUF4305 domain-containing protein</fullName>
    </recommendedName>
</protein>
<proteinExistence type="predicted"/>
<reference evidence="2 3" key="1">
    <citation type="journal article" date="2015" name="Genome Biol. Evol.">
        <title>Comparative Genomics of Listeria Sensu Lato: Genus-Wide Differences in Evolutionary Dynamics and the Progressive Gain of Complex, Potentially Pathogenicity-Related Traits through Lateral Gene Transfer.</title>
        <authorList>
            <person name="Chiara M."/>
            <person name="Caruso M."/>
            <person name="D'Erchia A.M."/>
            <person name="Manzari C."/>
            <person name="Fraccalvieri R."/>
            <person name="Goffredo E."/>
            <person name="Latorre L."/>
            <person name="Miccolupo A."/>
            <person name="Padalino I."/>
            <person name="Santagada G."/>
            <person name="Chiocco D."/>
            <person name="Pesole G."/>
            <person name="Horner D.S."/>
            <person name="Parisi A."/>
        </authorList>
    </citation>
    <scope>NUCLEOTIDE SEQUENCE [LARGE SCALE GENOMIC DNA]</scope>
    <source>
        <strain evidence="2 3">1991</strain>
    </source>
</reference>
<evidence type="ECO:0008006" key="4">
    <source>
        <dbReference type="Google" id="ProtNLM"/>
    </source>
</evidence>
<keyword evidence="3" id="KW-1185">Reference proteome</keyword>
<dbReference type="OrthoDB" id="2355666at2"/>